<gene>
    <name evidence="1" type="ORF">AKG60_24535</name>
</gene>
<dbReference type="EMBL" id="LHQV01000025">
    <property type="protein sequence ID" value="OQJ96455.1"/>
    <property type="molecule type" value="Genomic_DNA"/>
</dbReference>
<accession>A0AAX0M5S9</accession>
<name>A0AAX0M5S9_VIBPH</name>
<organism evidence="1 2">
    <name type="scientific">Vibrio parahaemolyticus</name>
    <dbReference type="NCBI Taxonomy" id="670"/>
    <lineage>
        <taxon>Bacteria</taxon>
        <taxon>Pseudomonadati</taxon>
        <taxon>Pseudomonadota</taxon>
        <taxon>Gammaproteobacteria</taxon>
        <taxon>Vibrionales</taxon>
        <taxon>Vibrionaceae</taxon>
        <taxon>Vibrio</taxon>
    </lineage>
</organism>
<evidence type="ECO:0000313" key="1">
    <source>
        <dbReference type="EMBL" id="OQJ96455.1"/>
    </source>
</evidence>
<protein>
    <submittedName>
        <fullName evidence="1">Uncharacterized protein</fullName>
    </submittedName>
</protein>
<reference evidence="1 2" key="1">
    <citation type="submission" date="2015-08" db="EMBL/GenBank/DDBJ databases">
        <title>Draft Genome Sequences of Vibrio parahaemolyticus Strains.</title>
        <authorList>
            <person name="Gonzalez-Escalona N."/>
            <person name="DePaola A."/>
        </authorList>
    </citation>
    <scope>NUCLEOTIDE SEQUENCE [LARGE SCALE GENOMIC DNA]</scope>
    <source>
        <strain evidence="1 2">CFSAN001621</strain>
    </source>
</reference>
<evidence type="ECO:0000313" key="2">
    <source>
        <dbReference type="Proteomes" id="UP000191946"/>
    </source>
</evidence>
<dbReference type="Proteomes" id="UP000191946">
    <property type="component" value="Unassembled WGS sequence"/>
</dbReference>
<comment type="caution">
    <text evidence="1">The sequence shown here is derived from an EMBL/GenBank/DDBJ whole genome shotgun (WGS) entry which is preliminary data.</text>
</comment>
<dbReference type="RefSeq" id="WP_038129004.1">
    <property type="nucleotide sequence ID" value="NZ_JBJJJP010000012.1"/>
</dbReference>
<dbReference type="AlphaFoldDB" id="A0AAX0M5S9"/>
<sequence>MDIKFKYAIIFSASDEADVHDAAIYFDKIGYNSHLDSHNGILVAPDKTPVEIVIEFQKYMETKDKTHEILSARLIRFYDEGDLLNAKLDYTINNS</sequence>
<proteinExistence type="predicted"/>
<keyword evidence="2" id="KW-1185">Reference proteome</keyword>